<dbReference type="GO" id="GO:0016020">
    <property type="term" value="C:membrane"/>
    <property type="evidence" value="ECO:0007669"/>
    <property type="project" value="InterPro"/>
</dbReference>
<feature type="domain" description="IRG-type G" evidence="5">
    <location>
        <begin position="32"/>
        <end position="220"/>
    </location>
</feature>
<dbReference type="EMBL" id="HBGE01015547">
    <property type="protein sequence ID" value="CAD9104743.1"/>
    <property type="molecule type" value="Transcribed_RNA"/>
</dbReference>
<dbReference type="SUPFAM" id="SSF52540">
    <property type="entry name" value="P-loop containing nucleoside triphosphate hydrolases"/>
    <property type="match status" value="1"/>
</dbReference>
<keyword evidence="4" id="KW-0342">GTP-binding</keyword>
<keyword evidence="2" id="KW-0547">Nucleotide-binding</keyword>
<gene>
    <name evidence="6" type="ORF">ACAT0790_LOCUS9208</name>
</gene>
<evidence type="ECO:0000256" key="4">
    <source>
        <dbReference type="ARBA" id="ARBA00023134"/>
    </source>
</evidence>
<evidence type="ECO:0000256" key="3">
    <source>
        <dbReference type="ARBA" id="ARBA00022801"/>
    </source>
</evidence>
<dbReference type="InterPro" id="IPR027417">
    <property type="entry name" value="P-loop_NTPase"/>
</dbReference>
<keyword evidence="3" id="KW-0378">Hydrolase</keyword>
<accession>A0A7S1LHX5</accession>
<dbReference type="InterPro" id="IPR051515">
    <property type="entry name" value="IRG"/>
</dbReference>
<dbReference type="PANTHER" id="PTHR32341">
    <property type="entry name" value="INTERFERON-INDUCIBLE GTPASE"/>
    <property type="match status" value="1"/>
</dbReference>
<evidence type="ECO:0000313" key="6">
    <source>
        <dbReference type="EMBL" id="CAD9104743.1"/>
    </source>
</evidence>
<name>A0A7S1LHX5_ALECA</name>
<organism evidence="6">
    <name type="scientific">Alexandrium catenella</name>
    <name type="common">Red tide dinoflagellate</name>
    <name type="synonym">Gonyaulax catenella</name>
    <dbReference type="NCBI Taxonomy" id="2925"/>
    <lineage>
        <taxon>Eukaryota</taxon>
        <taxon>Sar</taxon>
        <taxon>Alveolata</taxon>
        <taxon>Dinophyceae</taxon>
        <taxon>Gonyaulacales</taxon>
        <taxon>Pyrocystaceae</taxon>
        <taxon>Alexandrium</taxon>
    </lineage>
</organism>
<comment type="similarity">
    <text evidence="1">Belongs to the TRAFAC class dynamin-like GTPase superfamily. IRG family.</text>
</comment>
<dbReference type="GO" id="GO:0005525">
    <property type="term" value="F:GTP binding"/>
    <property type="evidence" value="ECO:0007669"/>
    <property type="project" value="UniProtKB-KW"/>
</dbReference>
<evidence type="ECO:0000259" key="5">
    <source>
        <dbReference type="PROSITE" id="PS51716"/>
    </source>
</evidence>
<dbReference type="InterPro" id="IPR007743">
    <property type="entry name" value="Immunity-related_GTPase-like"/>
</dbReference>
<dbReference type="Pfam" id="PF05049">
    <property type="entry name" value="IIGP"/>
    <property type="match status" value="1"/>
</dbReference>
<sequence length="412" mass="44731">MAANGEHMDMDHLPTELRERIQQVITNFQDRPKPRIALVGRTGVGKSSCVNMLLGLTDDDEGAAPIGIFGETQTERRVYTYFGIDFEDLPGSDGVFQDLPLGEAYVRAMELHTADAILLLWERSLCRALADCASLLVNRYGRPVFFIRTCMDRNADEAFSRGLADSDEEVMQAVRQRAQREIERLGLTNLTDGRLFFISAKILHKHRFDCPRLLEQIASSIRDEAAATRIRGLFTTSLDEFIVGAEKRCRSMIPYYCIAAGSAGIVPVPGTGVALSSTFVVKATYAFLKEFGLTSEAFPYQEWARACRFLATALAAKVALLAGASAGVEVAKSSLATATAVIPVLGLLVEMAGGAAINVAFTIKALNVIIQKLTRVTRIMYGATLEAAVVGQDQLGSALQQALREVGADDAV</sequence>
<proteinExistence type="inferred from homology"/>
<dbReference type="GO" id="GO:0016787">
    <property type="term" value="F:hydrolase activity"/>
    <property type="evidence" value="ECO:0007669"/>
    <property type="project" value="UniProtKB-KW"/>
</dbReference>
<dbReference type="PROSITE" id="PS51716">
    <property type="entry name" value="G_IRG"/>
    <property type="match status" value="1"/>
</dbReference>
<protein>
    <recommendedName>
        <fullName evidence="5">IRG-type G domain-containing protein</fullName>
    </recommendedName>
</protein>
<dbReference type="Gene3D" id="3.40.50.300">
    <property type="entry name" value="P-loop containing nucleotide triphosphate hydrolases"/>
    <property type="match status" value="1"/>
</dbReference>
<evidence type="ECO:0000256" key="2">
    <source>
        <dbReference type="ARBA" id="ARBA00022741"/>
    </source>
</evidence>
<reference evidence="6" key="1">
    <citation type="submission" date="2021-01" db="EMBL/GenBank/DDBJ databases">
        <authorList>
            <person name="Corre E."/>
            <person name="Pelletier E."/>
            <person name="Niang G."/>
            <person name="Scheremetjew M."/>
            <person name="Finn R."/>
            <person name="Kale V."/>
            <person name="Holt S."/>
            <person name="Cochrane G."/>
            <person name="Meng A."/>
            <person name="Brown T."/>
            <person name="Cohen L."/>
        </authorList>
    </citation>
    <scope>NUCLEOTIDE SEQUENCE</scope>
    <source>
        <strain evidence="6">OF101</strain>
    </source>
</reference>
<dbReference type="AlphaFoldDB" id="A0A7S1LHX5"/>
<dbReference type="PANTHER" id="PTHR32341:SF10">
    <property type="entry name" value="INTERFERON-INDUCIBLE GTPASE 5"/>
    <property type="match status" value="1"/>
</dbReference>
<dbReference type="InterPro" id="IPR030385">
    <property type="entry name" value="G_IRG_dom"/>
</dbReference>
<evidence type="ECO:0000256" key="1">
    <source>
        <dbReference type="ARBA" id="ARBA00005429"/>
    </source>
</evidence>